<feature type="transmembrane region" description="Helical" evidence="24">
    <location>
        <begin position="38"/>
        <end position="55"/>
    </location>
</feature>
<dbReference type="OrthoDB" id="9799199at2"/>
<keyword evidence="13 24" id="KW-1133">Transmembrane helix</keyword>
<comment type="catalytic activity">
    <reaction evidence="1">
        <text>a 1,2-diacyl-sn-glycero-3-phosphate + CTP + H(+) = a CDP-1,2-diacyl-sn-glycerol + diphosphate</text>
        <dbReference type="Rhea" id="RHEA:16229"/>
        <dbReference type="ChEBI" id="CHEBI:15378"/>
        <dbReference type="ChEBI" id="CHEBI:33019"/>
        <dbReference type="ChEBI" id="CHEBI:37563"/>
        <dbReference type="ChEBI" id="CHEBI:58332"/>
        <dbReference type="ChEBI" id="CHEBI:58608"/>
        <dbReference type="EC" id="2.7.7.41"/>
    </reaction>
</comment>
<dbReference type="PANTHER" id="PTHR46382">
    <property type="entry name" value="PHOSPHATIDATE CYTIDYLYLTRANSFERASE"/>
    <property type="match status" value="1"/>
</dbReference>
<gene>
    <name evidence="25" type="ORF">FMM08_13635</name>
</gene>
<keyword evidence="16" id="KW-0594">Phospholipid biosynthesis</keyword>
<evidence type="ECO:0000256" key="6">
    <source>
        <dbReference type="ARBA" id="ARBA00012487"/>
    </source>
</evidence>
<organism evidence="25 26">
    <name type="scientific">Quadrisphaera setariae</name>
    <dbReference type="NCBI Taxonomy" id="2593304"/>
    <lineage>
        <taxon>Bacteria</taxon>
        <taxon>Bacillati</taxon>
        <taxon>Actinomycetota</taxon>
        <taxon>Actinomycetes</taxon>
        <taxon>Kineosporiales</taxon>
        <taxon>Kineosporiaceae</taxon>
        <taxon>Quadrisphaera</taxon>
    </lineage>
</organism>
<evidence type="ECO:0000256" key="4">
    <source>
        <dbReference type="ARBA" id="ARBA00005189"/>
    </source>
</evidence>
<dbReference type="GO" id="GO:0016024">
    <property type="term" value="P:CDP-diacylglycerol biosynthetic process"/>
    <property type="evidence" value="ECO:0007669"/>
    <property type="project" value="TreeGrafter"/>
</dbReference>
<evidence type="ECO:0000256" key="16">
    <source>
        <dbReference type="ARBA" id="ARBA00023209"/>
    </source>
</evidence>
<dbReference type="Pfam" id="PF01148">
    <property type="entry name" value="CTP_transf_1"/>
    <property type="match status" value="1"/>
</dbReference>
<keyword evidence="8" id="KW-1003">Cell membrane</keyword>
<evidence type="ECO:0000313" key="25">
    <source>
        <dbReference type="EMBL" id="TXR55921.1"/>
    </source>
</evidence>
<comment type="subcellular location">
    <subcellularLocation>
        <location evidence="2">Cell membrane</location>
        <topology evidence="2">Multi-pass membrane protein</topology>
    </subcellularLocation>
</comment>
<feature type="transmembrane region" description="Helical" evidence="24">
    <location>
        <begin position="89"/>
        <end position="106"/>
    </location>
</feature>
<reference evidence="25 26" key="1">
    <citation type="submission" date="2019-07" db="EMBL/GenBank/DDBJ databases">
        <title>Quadrisphaera sp. strain DD2A genome sequencing and assembly.</title>
        <authorList>
            <person name="Kim I."/>
        </authorList>
    </citation>
    <scope>NUCLEOTIDE SEQUENCE [LARGE SCALE GENOMIC DNA]</scope>
    <source>
        <strain evidence="25 26">DD2A</strain>
    </source>
</reference>
<evidence type="ECO:0000256" key="22">
    <source>
        <dbReference type="ARBA" id="ARBA00032743"/>
    </source>
</evidence>
<evidence type="ECO:0000256" key="5">
    <source>
        <dbReference type="ARBA" id="ARBA00010185"/>
    </source>
</evidence>
<evidence type="ECO:0000256" key="24">
    <source>
        <dbReference type="SAM" id="Phobius"/>
    </source>
</evidence>
<keyword evidence="12 25" id="KW-0548">Nucleotidyltransferase</keyword>
<dbReference type="GO" id="GO:0005886">
    <property type="term" value="C:plasma membrane"/>
    <property type="evidence" value="ECO:0007669"/>
    <property type="project" value="UniProtKB-SubCell"/>
</dbReference>
<evidence type="ECO:0000256" key="21">
    <source>
        <dbReference type="ARBA" id="ARBA00032396"/>
    </source>
</evidence>
<evidence type="ECO:0000256" key="15">
    <source>
        <dbReference type="ARBA" id="ARBA00023136"/>
    </source>
</evidence>
<feature type="transmembrane region" description="Helical" evidence="24">
    <location>
        <begin position="12"/>
        <end position="32"/>
    </location>
</feature>
<dbReference type="Proteomes" id="UP000321234">
    <property type="component" value="Unassembled WGS sequence"/>
</dbReference>
<name>A0A5C8ZFI0_9ACTN</name>
<keyword evidence="17" id="KW-1208">Phospholipid metabolism</keyword>
<dbReference type="AlphaFoldDB" id="A0A5C8ZFI0"/>
<evidence type="ECO:0000256" key="17">
    <source>
        <dbReference type="ARBA" id="ARBA00023264"/>
    </source>
</evidence>
<evidence type="ECO:0000256" key="8">
    <source>
        <dbReference type="ARBA" id="ARBA00022475"/>
    </source>
</evidence>
<evidence type="ECO:0000256" key="19">
    <source>
        <dbReference type="ARBA" id="ARBA00031825"/>
    </source>
</evidence>
<evidence type="ECO:0000256" key="20">
    <source>
        <dbReference type="ARBA" id="ARBA00032253"/>
    </source>
</evidence>
<proteinExistence type="inferred from homology"/>
<keyword evidence="15 24" id="KW-0472">Membrane</keyword>
<sequence length="288" mass="29314">MKPVRPPGRAGRNLPAAIIAGVLLGGGVLAALLLFKQVFIVIAAVAVGLSVRELARALATRHRRVTQVPLVVGSAATLVAAYVGGLDALLVGVCLTAVAAVLWRVLEVPDLPPHVGEGTSAPGVALVRDVTAAVLVVGWLPLLAGFAVLMLAADDGALRVLVFVLLTVCSDVGGYAAGVLFGRHPMAPSISPKKSWEGLAGSAAACLVAGSLSVWLLLGGTWWAGALVGLGAVVAATLGDLSESILKRDLGIKDMGTLVPGHGGMLDRLDSLLAVAPTTWLLLELLLR</sequence>
<evidence type="ECO:0000256" key="23">
    <source>
        <dbReference type="ARBA" id="ARBA00033406"/>
    </source>
</evidence>
<feature type="transmembrane region" description="Helical" evidence="24">
    <location>
        <begin position="222"/>
        <end position="241"/>
    </location>
</feature>
<evidence type="ECO:0000256" key="3">
    <source>
        <dbReference type="ARBA" id="ARBA00005119"/>
    </source>
</evidence>
<dbReference type="GO" id="GO:0004605">
    <property type="term" value="F:phosphatidate cytidylyltransferase activity"/>
    <property type="evidence" value="ECO:0007669"/>
    <property type="project" value="UniProtKB-EC"/>
</dbReference>
<dbReference type="EMBL" id="VKAC01000007">
    <property type="protein sequence ID" value="TXR55921.1"/>
    <property type="molecule type" value="Genomic_DNA"/>
</dbReference>
<feature type="transmembrane region" description="Helical" evidence="24">
    <location>
        <begin position="126"/>
        <end position="151"/>
    </location>
</feature>
<keyword evidence="11 24" id="KW-0812">Transmembrane</keyword>
<evidence type="ECO:0000256" key="18">
    <source>
        <dbReference type="ARBA" id="ARBA00029893"/>
    </source>
</evidence>
<evidence type="ECO:0000256" key="12">
    <source>
        <dbReference type="ARBA" id="ARBA00022695"/>
    </source>
</evidence>
<evidence type="ECO:0000256" key="13">
    <source>
        <dbReference type="ARBA" id="ARBA00022989"/>
    </source>
</evidence>
<keyword evidence="14" id="KW-0443">Lipid metabolism</keyword>
<evidence type="ECO:0000256" key="14">
    <source>
        <dbReference type="ARBA" id="ARBA00023098"/>
    </source>
</evidence>
<protein>
    <recommendedName>
        <fullName evidence="7">Phosphatidate cytidylyltransferase</fullName>
        <ecNumber evidence="6">2.7.7.41</ecNumber>
    </recommendedName>
    <alternativeName>
        <fullName evidence="20">CDP-DAG synthase</fullName>
    </alternativeName>
    <alternativeName>
        <fullName evidence="22">CDP-DG synthase</fullName>
    </alternativeName>
    <alternativeName>
        <fullName evidence="18">CDP-diacylglycerol synthase</fullName>
    </alternativeName>
    <alternativeName>
        <fullName evidence="21">CDP-diglyceride pyrophosphorylase</fullName>
    </alternativeName>
    <alternativeName>
        <fullName evidence="23">CDP-diglyceride synthase</fullName>
    </alternativeName>
    <alternativeName>
        <fullName evidence="19">CTP:phosphatidate cytidylyltransferase</fullName>
    </alternativeName>
</protein>
<dbReference type="PANTHER" id="PTHR46382:SF1">
    <property type="entry name" value="PHOSPHATIDATE CYTIDYLYLTRANSFERASE"/>
    <property type="match status" value="1"/>
</dbReference>
<evidence type="ECO:0000313" key="26">
    <source>
        <dbReference type="Proteomes" id="UP000321234"/>
    </source>
</evidence>
<feature type="transmembrane region" description="Helical" evidence="24">
    <location>
        <begin position="157"/>
        <end position="177"/>
    </location>
</feature>
<keyword evidence="10 25" id="KW-0808">Transferase</keyword>
<evidence type="ECO:0000256" key="11">
    <source>
        <dbReference type="ARBA" id="ARBA00022692"/>
    </source>
</evidence>
<evidence type="ECO:0000256" key="9">
    <source>
        <dbReference type="ARBA" id="ARBA00022516"/>
    </source>
</evidence>
<comment type="pathway">
    <text evidence="4">Lipid metabolism.</text>
</comment>
<keyword evidence="26" id="KW-1185">Reference proteome</keyword>
<evidence type="ECO:0000256" key="7">
    <source>
        <dbReference type="ARBA" id="ARBA00019373"/>
    </source>
</evidence>
<comment type="pathway">
    <text evidence="3">Phospholipid metabolism; CDP-diacylglycerol biosynthesis; CDP-diacylglycerol from sn-glycerol 3-phosphate: step 3/3.</text>
</comment>
<accession>A0A5C8ZFI0</accession>
<comment type="similarity">
    <text evidence="5">Belongs to the CDS family.</text>
</comment>
<evidence type="ECO:0000256" key="2">
    <source>
        <dbReference type="ARBA" id="ARBA00004651"/>
    </source>
</evidence>
<dbReference type="EC" id="2.7.7.41" evidence="6"/>
<evidence type="ECO:0000256" key="10">
    <source>
        <dbReference type="ARBA" id="ARBA00022679"/>
    </source>
</evidence>
<keyword evidence="9" id="KW-0444">Lipid biosynthesis</keyword>
<evidence type="ECO:0000256" key="1">
    <source>
        <dbReference type="ARBA" id="ARBA00001698"/>
    </source>
</evidence>
<comment type="caution">
    <text evidence="25">The sequence shown here is derived from an EMBL/GenBank/DDBJ whole genome shotgun (WGS) entry which is preliminary data.</text>
</comment>